<gene>
    <name evidence="5" type="ORF">Tci_057064</name>
</gene>
<feature type="region of interest" description="Disordered" evidence="1">
    <location>
        <begin position="794"/>
        <end position="815"/>
    </location>
</feature>
<name>A0A6L2NFR5_TANCI</name>
<dbReference type="SUPFAM" id="SSF53098">
    <property type="entry name" value="Ribonuclease H-like"/>
    <property type="match status" value="2"/>
</dbReference>
<proteinExistence type="predicted"/>
<sequence>MAKKLESDGESDTQPRFDQRIPELTEYGDGGRESTILKSGYEGGDEENSTQVPEAPNISPNIPEDNQKTNIVEETVTAKKPSNKRRRSPVWEHFELMIVNGQIKAKCNYCKKLLGGDPKNACAIEKAFAATHHRKTQWSASEKSSGSSIYPWLAPATLNSKAQQELSERQNKAEKFLYVPCPHTSEVLTNVLMDALMEWNLDTKLSTIAVDNYTTNDSLIDKIKDKLQLNKLIHDGSHIHMRCSAHILNLVVKIRLTVIKVAIENIRESVSYWTTTPKRVEKFEETCRQLKVTFSKRLGLDCQSRSNATYLRLKTALMYKDIFAHLKQHDSQYKTLPSPLEWENARVICDTLEVFYEVTAIFSGTSNMASQMIENFNEYRGDIHELSTVASESAFSASGILISPHRSRLHPNTIEALMCAQSWLWEIVNNDEGKPFTLDNHASIFYDYDTDVEDSEAESLTLLPPLKNLHGASPSSEDSIMHDMKKENHRTSDHEMYTASLKRSENNKARPYQYTYPSKQILKVKAKPFPPCTHYGFNDPRLDDYRNYPVCEICRSYDHFTSEHNHVIHIRGAVLAESSQSSESLTDVKCNKYESTIHSPTDHNEFDHFKGGEKLQAKKAREPTKKWTEAVRIACYTQNRSIIVKRHDRTLYEIFRERIPDIIYFHVFGYPVFIHNHKDHLGKFDAKAYNRYFPRYSFNFKSFRVFNIRRQQIDETYHVTFDESIKAIRFTNTPVAEIRINDSSRYPPDKYHHKDDPSRQYKSKYDISYYIIPHSHSLTELTQEKHVPEVIASNEPDIPHTKDTKASTSSYPVPQDRWSKDQHIELMNIIGDPGEGMLIRSMVAKLITSANECLFADFLSEIEPKKVSEALKHLGWVDAMQEELNQFYRNKKDEHGITTKNQARLVAQGYSQEEGIDYDETFAPVARMEAIKIFLAFATYMNFIVFQMDVKIAFLNGKVKEEDDKRIFICQEHYTRNLLKKYEISNSSSVNTPMVPLNSLGHDLAVLYERYQSNLKESHMTDVKRILRYLKGTPSPSPYYPKCSGFDLKGYLNLDYDGCNMDKKAPKVPAKYLVEN</sequence>
<dbReference type="InterPro" id="IPR008906">
    <property type="entry name" value="HATC_C_dom"/>
</dbReference>
<organism evidence="5">
    <name type="scientific">Tanacetum cinerariifolium</name>
    <name type="common">Dalmatian daisy</name>
    <name type="synonym">Chrysanthemum cinerariifolium</name>
    <dbReference type="NCBI Taxonomy" id="118510"/>
    <lineage>
        <taxon>Eukaryota</taxon>
        <taxon>Viridiplantae</taxon>
        <taxon>Streptophyta</taxon>
        <taxon>Embryophyta</taxon>
        <taxon>Tracheophyta</taxon>
        <taxon>Spermatophyta</taxon>
        <taxon>Magnoliopsida</taxon>
        <taxon>eudicotyledons</taxon>
        <taxon>Gunneridae</taxon>
        <taxon>Pentapetalae</taxon>
        <taxon>asterids</taxon>
        <taxon>campanulids</taxon>
        <taxon>Asterales</taxon>
        <taxon>Asteraceae</taxon>
        <taxon>Asteroideae</taxon>
        <taxon>Anthemideae</taxon>
        <taxon>Anthemidinae</taxon>
        <taxon>Tanacetum</taxon>
    </lineage>
</organism>
<dbReference type="AlphaFoldDB" id="A0A6L2NFR5"/>
<evidence type="ECO:0000259" key="2">
    <source>
        <dbReference type="Pfam" id="PF05699"/>
    </source>
</evidence>
<dbReference type="Pfam" id="PF05699">
    <property type="entry name" value="Dimer_Tnp_hAT"/>
    <property type="match status" value="1"/>
</dbReference>
<accession>A0A6L2NFR5</accession>
<dbReference type="Pfam" id="PF25597">
    <property type="entry name" value="SH3_retrovirus"/>
    <property type="match status" value="1"/>
</dbReference>
<dbReference type="EMBL" id="BKCJ010009034">
    <property type="protein sequence ID" value="GEU85086.1"/>
    <property type="molecule type" value="Genomic_DNA"/>
</dbReference>
<feature type="compositionally biased region" description="Basic and acidic residues" evidence="1">
    <location>
        <begin position="1"/>
        <end position="23"/>
    </location>
</feature>
<evidence type="ECO:0000256" key="1">
    <source>
        <dbReference type="SAM" id="MobiDB-lite"/>
    </source>
</evidence>
<feature type="domain" description="Retroviral polymerase SH3-like" evidence="4">
    <location>
        <begin position="671"/>
        <end position="724"/>
    </location>
</feature>
<evidence type="ECO:0000259" key="3">
    <source>
        <dbReference type="Pfam" id="PF07727"/>
    </source>
</evidence>
<comment type="caution">
    <text evidence="5">The sequence shown here is derived from an EMBL/GenBank/DDBJ whole genome shotgun (WGS) entry which is preliminary data.</text>
</comment>
<dbReference type="PANTHER" id="PTHR46481:SF11">
    <property type="entry name" value="ZINC FINGER BED DOMAIN-CONTAINING PROTEIN RICESLEEPER 2-LIKE"/>
    <property type="match status" value="1"/>
</dbReference>
<protein>
    <submittedName>
        <fullName evidence="5">Zinc finger BED domain-containing protein RICESLEEPER 2-like</fullName>
    </submittedName>
</protein>
<feature type="region of interest" description="Disordered" evidence="1">
    <location>
        <begin position="1"/>
        <end position="84"/>
    </location>
</feature>
<dbReference type="InterPro" id="IPR013103">
    <property type="entry name" value="RVT_2"/>
</dbReference>
<feature type="domain" description="Reverse transcriptase Ty1/copia-type" evidence="3">
    <location>
        <begin position="888"/>
        <end position="962"/>
    </location>
</feature>
<feature type="domain" description="HAT C-terminal dimerisation" evidence="2">
    <location>
        <begin position="387"/>
        <end position="424"/>
    </location>
</feature>
<evidence type="ECO:0000313" key="5">
    <source>
        <dbReference type="EMBL" id="GEU85086.1"/>
    </source>
</evidence>
<dbReference type="GO" id="GO:0046983">
    <property type="term" value="F:protein dimerization activity"/>
    <property type="evidence" value="ECO:0007669"/>
    <property type="project" value="InterPro"/>
</dbReference>
<dbReference type="InterPro" id="IPR057670">
    <property type="entry name" value="SH3_retrovirus"/>
</dbReference>
<dbReference type="InterPro" id="IPR012337">
    <property type="entry name" value="RNaseH-like_sf"/>
</dbReference>
<evidence type="ECO:0000259" key="4">
    <source>
        <dbReference type="Pfam" id="PF25597"/>
    </source>
</evidence>
<dbReference type="Pfam" id="PF07727">
    <property type="entry name" value="RVT_2"/>
    <property type="match status" value="1"/>
</dbReference>
<dbReference type="InterPro" id="IPR052035">
    <property type="entry name" value="ZnF_BED_domain_contain"/>
</dbReference>
<reference evidence="5" key="1">
    <citation type="journal article" date="2019" name="Sci. Rep.">
        <title>Draft genome of Tanacetum cinerariifolium, the natural source of mosquito coil.</title>
        <authorList>
            <person name="Yamashiro T."/>
            <person name="Shiraishi A."/>
            <person name="Satake H."/>
            <person name="Nakayama K."/>
        </authorList>
    </citation>
    <scope>NUCLEOTIDE SEQUENCE</scope>
</reference>
<dbReference type="PANTHER" id="PTHR46481">
    <property type="entry name" value="ZINC FINGER BED DOMAIN-CONTAINING PROTEIN 4"/>
    <property type="match status" value="1"/>
</dbReference>